<dbReference type="NCBIfam" id="TIGR01179">
    <property type="entry name" value="galE"/>
    <property type="match status" value="1"/>
</dbReference>
<comment type="similarity">
    <text evidence="4 10">Belongs to the NAD(P)-dependent epimerase/dehydratase family.</text>
</comment>
<protein>
    <recommendedName>
        <fullName evidence="6 10">UDP-glucose 4-epimerase</fullName>
        <ecNumber evidence="5 10">5.1.3.2</ecNumber>
    </recommendedName>
</protein>
<evidence type="ECO:0000256" key="5">
    <source>
        <dbReference type="ARBA" id="ARBA00013189"/>
    </source>
</evidence>
<dbReference type="EC" id="5.1.3.2" evidence="5 10"/>
<dbReference type="SUPFAM" id="SSF51735">
    <property type="entry name" value="NAD(P)-binding Rossmann-fold domains"/>
    <property type="match status" value="1"/>
</dbReference>
<evidence type="ECO:0000313" key="12">
    <source>
        <dbReference type="EMBL" id="NYD91966.1"/>
    </source>
</evidence>
<dbReference type="RefSeq" id="WP_179510372.1">
    <property type="nucleotide sequence ID" value="NZ_JACCBY010000008.1"/>
</dbReference>
<feature type="domain" description="NAD-dependent epimerase/dehydratase" evidence="11">
    <location>
        <begin position="5"/>
        <end position="257"/>
    </location>
</feature>
<keyword evidence="7 10" id="KW-0520">NAD</keyword>
<name>A0A7Y9FTJ7_9SPHN</name>
<dbReference type="PANTHER" id="PTHR43725:SF53">
    <property type="entry name" value="UDP-ARABINOSE 4-EPIMERASE 1"/>
    <property type="match status" value="1"/>
</dbReference>
<dbReference type="GO" id="GO:0003978">
    <property type="term" value="F:UDP-glucose 4-epimerase activity"/>
    <property type="evidence" value="ECO:0007669"/>
    <property type="project" value="UniProtKB-UniRule"/>
</dbReference>
<keyword evidence="8 10" id="KW-0413">Isomerase</keyword>
<evidence type="ECO:0000256" key="4">
    <source>
        <dbReference type="ARBA" id="ARBA00007637"/>
    </source>
</evidence>
<reference evidence="12 13" key="2">
    <citation type="submission" date="2020-08" db="EMBL/GenBank/DDBJ databases">
        <title>The Agave Microbiome: Exploring the role of microbial communities in plant adaptations to desert environments.</title>
        <authorList>
            <person name="Partida-Martinez L.P."/>
        </authorList>
    </citation>
    <scope>NUCLEOTIDE SEQUENCE [LARGE SCALE GENOMIC DNA]</scope>
    <source>
        <strain evidence="12 13">AS2.3</strain>
    </source>
</reference>
<dbReference type="Pfam" id="PF01370">
    <property type="entry name" value="Epimerase"/>
    <property type="match status" value="1"/>
</dbReference>
<dbReference type="CDD" id="cd05247">
    <property type="entry name" value="UDP_G4E_1_SDR_e"/>
    <property type="match status" value="1"/>
</dbReference>
<dbReference type="GO" id="GO:0033499">
    <property type="term" value="P:galactose catabolic process via UDP-galactose, Leloir pathway"/>
    <property type="evidence" value="ECO:0007669"/>
    <property type="project" value="TreeGrafter"/>
</dbReference>
<dbReference type="UniPathway" id="UPA00214"/>
<comment type="caution">
    <text evidence="12">The sequence shown here is derived from an EMBL/GenBank/DDBJ whole genome shotgun (WGS) entry which is preliminary data.</text>
</comment>
<dbReference type="PANTHER" id="PTHR43725">
    <property type="entry name" value="UDP-GLUCOSE 4-EPIMERASE"/>
    <property type="match status" value="1"/>
</dbReference>
<sequence>MSRRILVTGGAGYIGSHTCKALAAEGFVPVTYDNLSLGDAGRVRWGPLVEGDVRDATAVARAIADHDAQAVIHFAADAYVGESVADPARYYDNNVGGMIGLLAGMRTAGCGRIVFSSTCAVYGDPATLPISEDTVPAPVNPYGRTKWVCEQMLADYAAAYGIDFVALRYFNASGADLDGELGEDREYEPHLIPRAILHLLGHLLNFQVFGSDFPTPDGTAIRDYIHVADLARAHVLAVQRLLDGTPGTAARRIFNLGSGVGHSVAEVLAAIATVSGRPLATPTGNRRPGDPPQLVADVAVARDDLGFTARHSALPDIIASAWRWHVKTHREAASS</sequence>
<evidence type="ECO:0000256" key="7">
    <source>
        <dbReference type="ARBA" id="ARBA00023027"/>
    </source>
</evidence>
<comment type="pathway">
    <text evidence="3 10">Carbohydrate metabolism; galactose metabolism.</text>
</comment>
<organism evidence="12 13">
    <name type="scientific">Sphingomonas melonis</name>
    <dbReference type="NCBI Taxonomy" id="152682"/>
    <lineage>
        <taxon>Bacteria</taxon>
        <taxon>Pseudomonadati</taxon>
        <taxon>Pseudomonadota</taxon>
        <taxon>Alphaproteobacteria</taxon>
        <taxon>Sphingomonadales</taxon>
        <taxon>Sphingomonadaceae</taxon>
        <taxon>Sphingomonas</taxon>
    </lineage>
</organism>
<dbReference type="Gene3D" id="3.90.25.10">
    <property type="entry name" value="UDP-galactose 4-epimerase, domain 1"/>
    <property type="match status" value="1"/>
</dbReference>
<evidence type="ECO:0000256" key="3">
    <source>
        <dbReference type="ARBA" id="ARBA00004947"/>
    </source>
</evidence>
<evidence type="ECO:0000256" key="2">
    <source>
        <dbReference type="ARBA" id="ARBA00001911"/>
    </source>
</evidence>
<evidence type="ECO:0000256" key="9">
    <source>
        <dbReference type="ARBA" id="ARBA00023277"/>
    </source>
</evidence>
<dbReference type="AlphaFoldDB" id="A0A7Y9FTJ7"/>
<evidence type="ECO:0000256" key="1">
    <source>
        <dbReference type="ARBA" id="ARBA00000083"/>
    </source>
</evidence>
<accession>A0A7Y9FTJ7</accession>
<evidence type="ECO:0000313" key="13">
    <source>
        <dbReference type="Proteomes" id="UP000517753"/>
    </source>
</evidence>
<dbReference type="Gene3D" id="3.40.50.720">
    <property type="entry name" value="NAD(P)-binding Rossmann-like Domain"/>
    <property type="match status" value="1"/>
</dbReference>
<evidence type="ECO:0000256" key="10">
    <source>
        <dbReference type="RuleBase" id="RU366046"/>
    </source>
</evidence>
<dbReference type="EMBL" id="JACCBY010000008">
    <property type="protein sequence ID" value="NYD91966.1"/>
    <property type="molecule type" value="Genomic_DNA"/>
</dbReference>
<evidence type="ECO:0000256" key="8">
    <source>
        <dbReference type="ARBA" id="ARBA00023235"/>
    </source>
</evidence>
<evidence type="ECO:0000259" key="11">
    <source>
        <dbReference type="Pfam" id="PF01370"/>
    </source>
</evidence>
<dbReference type="InterPro" id="IPR005886">
    <property type="entry name" value="UDP_G4E"/>
</dbReference>
<keyword evidence="9 10" id="KW-0119">Carbohydrate metabolism</keyword>
<dbReference type="InterPro" id="IPR036291">
    <property type="entry name" value="NAD(P)-bd_dom_sf"/>
</dbReference>
<proteinExistence type="inferred from homology"/>
<keyword evidence="13" id="KW-1185">Reference proteome</keyword>
<gene>
    <name evidence="12" type="ORF">HD841_003786</name>
</gene>
<comment type="cofactor">
    <cofactor evidence="2 10">
        <name>NAD(+)</name>
        <dbReference type="ChEBI" id="CHEBI:57540"/>
    </cofactor>
</comment>
<dbReference type="InterPro" id="IPR001509">
    <property type="entry name" value="Epimerase_deHydtase"/>
</dbReference>
<evidence type="ECO:0000256" key="6">
    <source>
        <dbReference type="ARBA" id="ARBA00018569"/>
    </source>
</evidence>
<comment type="catalytic activity">
    <reaction evidence="1 10">
        <text>UDP-alpha-D-glucose = UDP-alpha-D-galactose</text>
        <dbReference type="Rhea" id="RHEA:22168"/>
        <dbReference type="ChEBI" id="CHEBI:58885"/>
        <dbReference type="ChEBI" id="CHEBI:66914"/>
        <dbReference type="EC" id="5.1.3.2"/>
    </reaction>
</comment>
<dbReference type="Proteomes" id="UP000517753">
    <property type="component" value="Unassembled WGS sequence"/>
</dbReference>
<comment type="subunit">
    <text evidence="10">Homodimer.</text>
</comment>
<reference evidence="12 13" key="1">
    <citation type="submission" date="2020-07" db="EMBL/GenBank/DDBJ databases">
        <authorList>
            <person name="Partida-Martinez L."/>
            <person name="Huntemann M."/>
            <person name="Clum A."/>
            <person name="Wang J."/>
            <person name="Palaniappan K."/>
            <person name="Ritter S."/>
            <person name="Chen I.-M."/>
            <person name="Stamatis D."/>
            <person name="Reddy T."/>
            <person name="O'Malley R."/>
            <person name="Daum C."/>
            <person name="Shapiro N."/>
            <person name="Ivanova N."/>
            <person name="Kyrpides N."/>
            <person name="Woyke T."/>
        </authorList>
    </citation>
    <scope>NUCLEOTIDE SEQUENCE [LARGE SCALE GENOMIC DNA]</scope>
    <source>
        <strain evidence="12 13">AS2.3</strain>
    </source>
</reference>